<dbReference type="InterPro" id="IPR050061">
    <property type="entry name" value="MurCDEF_pg_biosynth"/>
</dbReference>
<dbReference type="EC" id="6.3.2.8" evidence="3 14"/>
<gene>
    <name evidence="14" type="primary">murC</name>
    <name evidence="18" type="ORF">J2S72_000893</name>
</gene>
<sequence>MFKFNLNEKKYKHVHFIGIGGISMSGLAEILNKYGYKVTGSDSKQSDTTDKLKSHGIDVIIGQKKENIKGADLIIYTDAISLDNEELAQAIKTKVDLIDRASFLGALMENYKVSIAISGTHGKTTTTSMVAEIIKNLPTEPTIIVGGKLDDINGNVLVGKEEMILTEACEYKANVLKYFPTTALVLNIDEDHLDYFDNIDHIINTFKGYGDNLGKDDKLILNIDDENTRNLLERDNTQIITIAVDRYADYRAKNIEFNDLGYPQYDLYYKDKYIDKVFLSIMGVHNVYNSLGAIAAAHENNISFKEAIDGIHNYHGVHRRLEYKGNYKGALVMDDYAHHPTEIKASLNALRKGCKKNLYCIFQPHTYTRTKLLLDSFSKSFSQTDYTIITDIYAAREKDYGDIHSKTLVDAINNNGNSAFYMETFDEIVKFLQDNLRPNDMVVTMGAGDVYKIGQMLLNSQK</sequence>
<dbReference type="SUPFAM" id="SSF53244">
    <property type="entry name" value="MurD-like peptide ligases, peptide-binding domain"/>
    <property type="match status" value="1"/>
</dbReference>
<evidence type="ECO:0000256" key="10">
    <source>
        <dbReference type="ARBA" id="ARBA00022984"/>
    </source>
</evidence>
<comment type="caution">
    <text evidence="18">The sequence shown here is derived from an EMBL/GenBank/DDBJ whole genome shotgun (WGS) entry which is preliminary data.</text>
</comment>
<dbReference type="NCBIfam" id="TIGR01082">
    <property type="entry name" value="murC"/>
    <property type="match status" value="1"/>
</dbReference>
<dbReference type="RefSeq" id="WP_023056170.1">
    <property type="nucleotide sequence ID" value="NZ_JAUSTN010000004.1"/>
</dbReference>
<name>A0ABU0AUD7_9FIRM</name>
<keyword evidence="9 14" id="KW-0133">Cell shape</keyword>
<dbReference type="EMBL" id="JAUSTN010000004">
    <property type="protein sequence ID" value="MDQ0274872.1"/>
    <property type="molecule type" value="Genomic_DNA"/>
</dbReference>
<keyword evidence="10 14" id="KW-0573">Peptidoglycan synthesis</keyword>
<comment type="function">
    <text evidence="14">Cell wall formation.</text>
</comment>
<dbReference type="InterPro" id="IPR036615">
    <property type="entry name" value="Mur_ligase_C_dom_sf"/>
</dbReference>
<evidence type="ECO:0000256" key="7">
    <source>
        <dbReference type="ARBA" id="ARBA00022741"/>
    </source>
</evidence>
<dbReference type="GO" id="GO:0008763">
    <property type="term" value="F:UDP-N-acetylmuramate-L-alanine ligase activity"/>
    <property type="evidence" value="ECO:0007669"/>
    <property type="project" value="UniProtKB-EC"/>
</dbReference>
<dbReference type="SUPFAM" id="SSF51984">
    <property type="entry name" value="MurCD N-terminal domain"/>
    <property type="match status" value="1"/>
</dbReference>
<accession>A0ABU0AUD7</accession>
<feature type="domain" description="Mur ligase central" evidence="17">
    <location>
        <begin position="117"/>
        <end position="297"/>
    </location>
</feature>
<dbReference type="Gene3D" id="3.40.1190.10">
    <property type="entry name" value="Mur-like, catalytic domain"/>
    <property type="match status" value="1"/>
</dbReference>
<dbReference type="InterPro" id="IPR013221">
    <property type="entry name" value="Mur_ligase_cen"/>
</dbReference>
<reference evidence="18 19" key="1">
    <citation type="submission" date="2023-07" db="EMBL/GenBank/DDBJ databases">
        <title>Genomic Encyclopedia of Type Strains, Phase IV (KMG-IV): sequencing the most valuable type-strain genomes for metagenomic binning, comparative biology and taxonomic classification.</title>
        <authorList>
            <person name="Goeker M."/>
        </authorList>
    </citation>
    <scope>NUCLEOTIDE SEQUENCE [LARGE SCALE GENOMIC DNA]</scope>
    <source>
        <strain evidence="18 19">DSM 22616</strain>
    </source>
</reference>
<dbReference type="SUPFAM" id="SSF53623">
    <property type="entry name" value="MurD-like peptide ligases, catalytic domain"/>
    <property type="match status" value="1"/>
</dbReference>
<evidence type="ECO:0000256" key="1">
    <source>
        <dbReference type="ARBA" id="ARBA00004496"/>
    </source>
</evidence>
<dbReference type="Proteomes" id="UP001236559">
    <property type="component" value="Unassembled WGS sequence"/>
</dbReference>
<dbReference type="PANTHER" id="PTHR43445">
    <property type="entry name" value="UDP-N-ACETYLMURAMATE--L-ALANINE LIGASE-RELATED"/>
    <property type="match status" value="1"/>
</dbReference>
<keyword evidence="6 14" id="KW-0132">Cell division</keyword>
<evidence type="ECO:0000259" key="16">
    <source>
        <dbReference type="Pfam" id="PF02875"/>
    </source>
</evidence>
<evidence type="ECO:0000256" key="4">
    <source>
        <dbReference type="ARBA" id="ARBA00022490"/>
    </source>
</evidence>
<evidence type="ECO:0000256" key="6">
    <source>
        <dbReference type="ARBA" id="ARBA00022618"/>
    </source>
</evidence>
<evidence type="ECO:0000256" key="2">
    <source>
        <dbReference type="ARBA" id="ARBA00004752"/>
    </source>
</evidence>
<evidence type="ECO:0000259" key="15">
    <source>
        <dbReference type="Pfam" id="PF01225"/>
    </source>
</evidence>
<dbReference type="InterPro" id="IPR005758">
    <property type="entry name" value="UDP-N-AcMur_Ala_ligase_MurC"/>
</dbReference>
<proteinExistence type="inferred from homology"/>
<dbReference type="Gene3D" id="3.40.50.720">
    <property type="entry name" value="NAD(P)-binding Rossmann-like Domain"/>
    <property type="match status" value="1"/>
</dbReference>
<keyword evidence="11 14" id="KW-0131">Cell cycle</keyword>
<dbReference type="Pfam" id="PF02875">
    <property type="entry name" value="Mur_ligase_C"/>
    <property type="match status" value="1"/>
</dbReference>
<dbReference type="HAMAP" id="MF_00046">
    <property type="entry name" value="MurC"/>
    <property type="match status" value="1"/>
</dbReference>
<feature type="domain" description="Mur ligase C-terminal" evidence="16">
    <location>
        <begin position="319"/>
        <end position="448"/>
    </location>
</feature>
<evidence type="ECO:0000313" key="19">
    <source>
        <dbReference type="Proteomes" id="UP001236559"/>
    </source>
</evidence>
<keyword evidence="19" id="KW-1185">Reference proteome</keyword>
<evidence type="ECO:0000256" key="5">
    <source>
        <dbReference type="ARBA" id="ARBA00022598"/>
    </source>
</evidence>
<comment type="similarity">
    <text evidence="14">Belongs to the MurCDEF family.</text>
</comment>
<evidence type="ECO:0000313" key="18">
    <source>
        <dbReference type="EMBL" id="MDQ0274872.1"/>
    </source>
</evidence>
<dbReference type="Gene3D" id="3.90.190.20">
    <property type="entry name" value="Mur ligase, C-terminal domain"/>
    <property type="match status" value="1"/>
</dbReference>
<comment type="catalytic activity">
    <reaction evidence="13 14">
        <text>UDP-N-acetyl-alpha-D-muramate + L-alanine + ATP = UDP-N-acetyl-alpha-D-muramoyl-L-alanine + ADP + phosphate + H(+)</text>
        <dbReference type="Rhea" id="RHEA:23372"/>
        <dbReference type="ChEBI" id="CHEBI:15378"/>
        <dbReference type="ChEBI" id="CHEBI:30616"/>
        <dbReference type="ChEBI" id="CHEBI:43474"/>
        <dbReference type="ChEBI" id="CHEBI:57972"/>
        <dbReference type="ChEBI" id="CHEBI:70757"/>
        <dbReference type="ChEBI" id="CHEBI:83898"/>
        <dbReference type="ChEBI" id="CHEBI:456216"/>
        <dbReference type="EC" id="6.3.2.8"/>
    </reaction>
</comment>
<evidence type="ECO:0000256" key="11">
    <source>
        <dbReference type="ARBA" id="ARBA00023306"/>
    </source>
</evidence>
<dbReference type="InterPro" id="IPR000713">
    <property type="entry name" value="Mur_ligase_N"/>
</dbReference>
<keyword evidence="8 14" id="KW-0067">ATP-binding</keyword>
<evidence type="ECO:0000259" key="17">
    <source>
        <dbReference type="Pfam" id="PF08245"/>
    </source>
</evidence>
<keyword evidence="7 14" id="KW-0547">Nucleotide-binding</keyword>
<evidence type="ECO:0000256" key="13">
    <source>
        <dbReference type="ARBA" id="ARBA00047833"/>
    </source>
</evidence>
<organism evidence="18 19">
    <name type="scientific">Peptoniphilus koenoeneniae</name>
    <dbReference type="NCBI Taxonomy" id="507751"/>
    <lineage>
        <taxon>Bacteria</taxon>
        <taxon>Bacillati</taxon>
        <taxon>Bacillota</taxon>
        <taxon>Tissierellia</taxon>
        <taxon>Tissierellales</taxon>
        <taxon>Peptoniphilaceae</taxon>
        <taxon>Peptoniphilus</taxon>
    </lineage>
</organism>
<evidence type="ECO:0000256" key="12">
    <source>
        <dbReference type="ARBA" id="ARBA00023316"/>
    </source>
</evidence>
<evidence type="ECO:0000256" key="14">
    <source>
        <dbReference type="HAMAP-Rule" id="MF_00046"/>
    </source>
</evidence>
<feature type="domain" description="Mur ligase N-terminal catalytic" evidence="15">
    <location>
        <begin position="13"/>
        <end position="111"/>
    </location>
</feature>
<dbReference type="Pfam" id="PF08245">
    <property type="entry name" value="Mur_ligase_M"/>
    <property type="match status" value="1"/>
</dbReference>
<dbReference type="PANTHER" id="PTHR43445:SF3">
    <property type="entry name" value="UDP-N-ACETYLMURAMATE--L-ALANINE LIGASE"/>
    <property type="match status" value="1"/>
</dbReference>
<evidence type="ECO:0000256" key="8">
    <source>
        <dbReference type="ARBA" id="ARBA00022840"/>
    </source>
</evidence>
<comment type="pathway">
    <text evidence="2 14">Cell wall biogenesis; peptidoglycan biosynthesis.</text>
</comment>
<keyword evidence="5 14" id="KW-0436">Ligase</keyword>
<evidence type="ECO:0000256" key="9">
    <source>
        <dbReference type="ARBA" id="ARBA00022960"/>
    </source>
</evidence>
<keyword evidence="4 14" id="KW-0963">Cytoplasm</keyword>
<protein>
    <recommendedName>
        <fullName evidence="3 14">UDP-N-acetylmuramate--L-alanine ligase</fullName>
        <ecNumber evidence="3 14">6.3.2.8</ecNumber>
    </recommendedName>
    <alternativeName>
        <fullName evidence="14">UDP-N-acetylmuramoyl-L-alanine synthetase</fullName>
    </alternativeName>
</protein>
<dbReference type="InterPro" id="IPR004101">
    <property type="entry name" value="Mur_ligase_C"/>
</dbReference>
<feature type="binding site" evidence="14">
    <location>
        <begin position="119"/>
        <end position="125"/>
    </location>
    <ligand>
        <name>ATP</name>
        <dbReference type="ChEBI" id="CHEBI:30616"/>
    </ligand>
</feature>
<dbReference type="InterPro" id="IPR036565">
    <property type="entry name" value="Mur-like_cat_sf"/>
</dbReference>
<keyword evidence="12 14" id="KW-0961">Cell wall biogenesis/degradation</keyword>
<comment type="subcellular location">
    <subcellularLocation>
        <location evidence="1 14">Cytoplasm</location>
    </subcellularLocation>
</comment>
<evidence type="ECO:0000256" key="3">
    <source>
        <dbReference type="ARBA" id="ARBA00012211"/>
    </source>
</evidence>
<dbReference type="Pfam" id="PF01225">
    <property type="entry name" value="Mur_ligase"/>
    <property type="match status" value="1"/>
</dbReference>